<keyword evidence="4" id="KW-1185">Reference proteome</keyword>
<dbReference type="InterPro" id="IPR008807">
    <property type="entry name" value="ROS_MUCR"/>
</dbReference>
<comment type="similarity">
    <text evidence="1">Belongs to the ros/MucR family.</text>
</comment>
<comment type="caution">
    <text evidence="3">The sequence shown here is derived from an EMBL/GenBank/DDBJ whole genome shotgun (WGS) entry which is preliminary data.</text>
</comment>
<dbReference type="EMBL" id="BPQQ01000036">
    <property type="protein sequence ID" value="GJE01290.1"/>
    <property type="molecule type" value="Genomic_DNA"/>
</dbReference>
<evidence type="ECO:0000256" key="1">
    <source>
        <dbReference type="ARBA" id="ARBA00007031"/>
    </source>
</evidence>
<dbReference type="Gene3D" id="1.10.10.1550">
    <property type="entry name" value="ROS/MUCR transcriptional regulator protein"/>
    <property type="match status" value="1"/>
</dbReference>
<evidence type="ECO:0000256" key="2">
    <source>
        <dbReference type="SAM" id="MobiDB-lite"/>
    </source>
</evidence>
<feature type="region of interest" description="Disordered" evidence="2">
    <location>
        <begin position="88"/>
        <end position="107"/>
    </location>
</feature>
<reference evidence="3" key="1">
    <citation type="journal article" date="2021" name="Front. Microbiol.">
        <title>Comprehensive Comparative Genomics and Phenotyping of Methylobacterium Species.</title>
        <authorList>
            <person name="Alessa O."/>
            <person name="Ogura Y."/>
            <person name="Fujitani Y."/>
            <person name="Takami H."/>
            <person name="Hayashi T."/>
            <person name="Sahin N."/>
            <person name="Tani A."/>
        </authorList>
    </citation>
    <scope>NUCLEOTIDE SEQUENCE</scope>
    <source>
        <strain evidence="3">DSM 17168</strain>
    </source>
</reference>
<gene>
    <name evidence="3" type="ORF">GMJLKIPL_3220</name>
</gene>
<evidence type="ECO:0008006" key="5">
    <source>
        <dbReference type="Google" id="ProtNLM"/>
    </source>
</evidence>
<accession>A0ABQ4SDN6</accession>
<dbReference type="RefSeq" id="WP_238236106.1">
    <property type="nucleotide sequence ID" value="NZ_BPQQ01000036.1"/>
</dbReference>
<reference evidence="3" key="2">
    <citation type="submission" date="2021-08" db="EMBL/GenBank/DDBJ databases">
        <authorList>
            <person name="Tani A."/>
            <person name="Ola A."/>
            <person name="Ogura Y."/>
            <person name="Katsura K."/>
            <person name="Hayashi T."/>
        </authorList>
    </citation>
    <scope>NUCLEOTIDE SEQUENCE</scope>
    <source>
        <strain evidence="3">DSM 17168</strain>
    </source>
</reference>
<evidence type="ECO:0000313" key="4">
    <source>
        <dbReference type="Proteomes" id="UP001055153"/>
    </source>
</evidence>
<sequence length="176" mass="18476">MTNDDPNLPADLIGLAADIVSAYVSNNSVPASEVPGLIGAIHSSLTQLGTPTAPEPEKLTPPVPIKRTVTPDHIISLEDGKPYKTLKRHLSGRGLTPDQYRQKWGLPPDYPMVAANYAAQRSELAKTSGLGQSRRSRTAARSAAPDAVVSGPDAGERKGRSGKDQSGKGRSSKASA</sequence>
<feature type="compositionally biased region" description="Basic and acidic residues" evidence="2">
    <location>
        <begin position="154"/>
        <end position="167"/>
    </location>
</feature>
<organism evidence="3 4">
    <name type="scientific">Methylobacterium isbiliense</name>
    <dbReference type="NCBI Taxonomy" id="315478"/>
    <lineage>
        <taxon>Bacteria</taxon>
        <taxon>Pseudomonadati</taxon>
        <taxon>Pseudomonadota</taxon>
        <taxon>Alphaproteobacteria</taxon>
        <taxon>Hyphomicrobiales</taxon>
        <taxon>Methylobacteriaceae</taxon>
        <taxon>Methylobacterium</taxon>
    </lineage>
</organism>
<dbReference type="Proteomes" id="UP001055153">
    <property type="component" value="Unassembled WGS sequence"/>
</dbReference>
<evidence type="ECO:0000313" key="3">
    <source>
        <dbReference type="EMBL" id="GJE01290.1"/>
    </source>
</evidence>
<feature type="region of interest" description="Disordered" evidence="2">
    <location>
        <begin position="125"/>
        <end position="176"/>
    </location>
</feature>
<dbReference type="InterPro" id="IPR041920">
    <property type="entry name" value="ROS/MUCR_sf"/>
</dbReference>
<protein>
    <recommendedName>
        <fullName evidence="5">Transcriptional regulatory protein ros</fullName>
    </recommendedName>
</protein>
<dbReference type="Pfam" id="PF05443">
    <property type="entry name" value="ROS_MUCR"/>
    <property type="match status" value="1"/>
</dbReference>
<proteinExistence type="inferred from homology"/>
<name>A0ABQ4SDN6_9HYPH</name>